<evidence type="ECO:0000259" key="1">
    <source>
        <dbReference type="Pfam" id="PF17128"/>
    </source>
</evidence>
<evidence type="ECO:0000313" key="2">
    <source>
        <dbReference type="EMBL" id="PIZ17421.1"/>
    </source>
</evidence>
<dbReference type="Proteomes" id="UP000229307">
    <property type="component" value="Unassembled WGS sequence"/>
</dbReference>
<organism evidence="2 3">
    <name type="scientific">Candidatus Desantisbacteria bacterium CG_4_10_14_0_8_um_filter_48_22</name>
    <dbReference type="NCBI Taxonomy" id="1974543"/>
    <lineage>
        <taxon>Bacteria</taxon>
        <taxon>Candidatus Desantisiibacteriota</taxon>
    </lineage>
</organism>
<proteinExistence type="predicted"/>
<dbReference type="InterPro" id="IPR011013">
    <property type="entry name" value="Gal_mutarotase_sf_dom"/>
</dbReference>
<reference evidence="3" key="1">
    <citation type="submission" date="2017-09" db="EMBL/GenBank/DDBJ databases">
        <title>Depth-based differentiation of microbial function through sediment-hosted aquifers and enrichment of novel symbionts in the deep terrestrial subsurface.</title>
        <authorList>
            <person name="Probst A.J."/>
            <person name="Ladd B."/>
            <person name="Jarett J.K."/>
            <person name="Geller-Mcgrath D.E."/>
            <person name="Sieber C.M.K."/>
            <person name="Emerson J.B."/>
            <person name="Anantharaman K."/>
            <person name="Thomas B.C."/>
            <person name="Malmstrom R."/>
            <person name="Stieglmeier M."/>
            <person name="Klingl A."/>
            <person name="Woyke T."/>
            <person name="Ryan C.M."/>
            <person name="Banfield J.F."/>
        </authorList>
    </citation>
    <scope>NUCLEOTIDE SEQUENCE [LARGE SCALE GENOMIC DNA]</scope>
</reference>
<feature type="domain" description="DUF5107" evidence="1">
    <location>
        <begin position="30"/>
        <end position="268"/>
    </location>
</feature>
<protein>
    <recommendedName>
        <fullName evidence="1">DUF5107 domain-containing protein</fullName>
    </recommendedName>
</protein>
<name>A0A2M7SD58_9BACT</name>
<dbReference type="GO" id="GO:0003824">
    <property type="term" value="F:catalytic activity"/>
    <property type="evidence" value="ECO:0007669"/>
    <property type="project" value="InterPro"/>
</dbReference>
<evidence type="ECO:0000313" key="3">
    <source>
        <dbReference type="Proteomes" id="UP000229307"/>
    </source>
</evidence>
<dbReference type="Gene3D" id="2.70.98.10">
    <property type="match status" value="1"/>
</dbReference>
<dbReference type="SUPFAM" id="SSF74650">
    <property type="entry name" value="Galactose mutarotase-like"/>
    <property type="match status" value="1"/>
</dbReference>
<gene>
    <name evidence="2" type="ORF">COY52_04575</name>
</gene>
<comment type="caution">
    <text evidence="2">The sequence shown here is derived from an EMBL/GenBank/DDBJ whole genome shotgun (WGS) entry which is preliminary data.</text>
</comment>
<dbReference type="InterPro" id="IPR033396">
    <property type="entry name" value="DUF5107"/>
</dbReference>
<dbReference type="GO" id="GO:0005975">
    <property type="term" value="P:carbohydrate metabolic process"/>
    <property type="evidence" value="ECO:0007669"/>
    <property type="project" value="InterPro"/>
</dbReference>
<dbReference type="Pfam" id="PF17128">
    <property type="entry name" value="DUF5107"/>
    <property type="match status" value="1"/>
</dbReference>
<dbReference type="GO" id="GO:0030246">
    <property type="term" value="F:carbohydrate binding"/>
    <property type="evidence" value="ECO:0007669"/>
    <property type="project" value="InterPro"/>
</dbReference>
<dbReference type="AlphaFoldDB" id="A0A2M7SD58"/>
<accession>A0A2M7SD58</accession>
<sequence>MKKLRLIIILFIISSINVFAEVKEVEYRGLKAVQIENETLKLIVLPGRGANIASFVYKPTGRDWAWHNPKPYKLPPYAATFTNYDISGFDDCFPTVGQCPYPDGAWKKITVPDHGEIWAMPWDYEIKVGQGFSLARFWVHGMRFPYLFEKTIILAKNRVRIMYKVTNYAPEPFKALWAAHYLAAISPGMEMLFPKGTVLKGDSSPWTFTEKGAIMSAPFGDSSTKLARKLFTGIVPEGWCGFYEPNSKEYLMYYYPKDKIPYIGIWITQCGFPGGNDLHFNAGLEPTNCGVETLEQGSKEGTLMPIPAKGTMSWMLTIATGSAKSQSEIPIK</sequence>
<dbReference type="EMBL" id="PFMR01000118">
    <property type="protein sequence ID" value="PIZ17421.1"/>
    <property type="molecule type" value="Genomic_DNA"/>
</dbReference>
<dbReference type="InterPro" id="IPR014718">
    <property type="entry name" value="GH-type_carb-bd"/>
</dbReference>